<dbReference type="PANTHER" id="PTHR35271">
    <property type="entry name" value="ABC TRANSPORTER, SUBSTRATE-BINDING LIPOPROTEIN-RELATED"/>
    <property type="match status" value="1"/>
</dbReference>
<dbReference type="EMBL" id="DQ489736">
    <property type="protein sequence ID" value="ACA83474.1"/>
    <property type="molecule type" value="Genomic_DNA"/>
</dbReference>
<dbReference type="Gene3D" id="3.40.50.2300">
    <property type="match status" value="2"/>
</dbReference>
<dbReference type="SUPFAM" id="SSF53822">
    <property type="entry name" value="Periplasmic binding protein-like I"/>
    <property type="match status" value="1"/>
</dbReference>
<dbReference type="eggNOG" id="COG2984">
    <property type="taxonomic scope" value="Bacteria"/>
</dbReference>
<dbReference type="InterPro" id="IPR047776">
    <property type="entry name" value="ABC_SBP_TrpX-like"/>
</dbReference>
<sequence>MNKRLMSVIAIIVAFLAVAFVMTNNPNPTAVAKKKNYVPTVGILQLVTHPALDEIHRGIIAGLKSQGYTKNKIKIDYQNAQANQANLKTMSQQFTNENADLTIGIATPAALSLAKTANGNNPVILAGITDPAGSGLVKSAQKPGGNITGTSGDSPLEQHLAVIKQVVPHAKKLGIIYTTSDHGGEYNAKNMAKLAEAAGYDAKLYTISTTNDMQQVAETMASQVDVIYAPQDNGVASAMKTLINITNKNKIPVIPAVDTMVKDGGVATMSVSQYNIGYQAGIMAAKVLKGKETATYPVKTITQGDMVVNLKQAQHLGIQLPESMVKAAESKGEVIK</sequence>
<gene>
    <name evidence="1" type="ordered locus">LCK_01651</name>
</gene>
<dbReference type="HOGENOM" id="CLU_058196_0_0_9"/>
<accession>B1MWA9</accession>
<dbReference type="AlphaFoldDB" id="B1MWA9"/>
<dbReference type="KEGG" id="lci:LCK_01651"/>
<dbReference type="PANTHER" id="PTHR35271:SF1">
    <property type="entry name" value="ABC TRANSPORTER, SUBSTRATE-BINDING LIPOPROTEIN"/>
    <property type="match status" value="1"/>
</dbReference>
<keyword evidence="2" id="KW-1185">Reference proteome</keyword>
<dbReference type="InterPro" id="IPR028082">
    <property type="entry name" value="Peripla_BP_I"/>
</dbReference>
<dbReference type="Pfam" id="PF04392">
    <property type="entry name" value="ABC_sub_bind"/>
    <property type="match status" value="1"/>
</dbReference>
<evidence type="ECO:0000313" key="2">
    <source>
        <dbReference type="Proteomes" id="UP000002166"/>
    </source>
</evidence>
<name>B1MWA9_LEUCK</name>
<organism evidence="1 2">
    <name type="scientific">Leuconostoc citreum (strain KM20)</name>
    <dbReference type="NCBI Taxonomy" id="349519"/>
    <lineage>
        <taxon>Bacteria</taxon>
        <taxon>Bacillati</taxon>
        <taxon>Bacillota</taxon>
        <taxon>Bacilli</taxon>
        <taxon>Lactobacillales</taxon>
        <taxon>Lactobacillaceae</taxon>
        <taxon>Leuconostoc</taxon>
    </lineage>
</organism>
<dbReference type="RefSeq" id="WP_004908850.1">
    <property type="nucleotide sequence ID" value="NC_010471.1"/>
</dbReference>
<dbReference type="Proteomes" id="UP000002166">
    <property type="component" value="Chromosome"/>
</dbReference>
<evidence type="ECO:0000313" key="1">
    <source>
        <dbReference type="EMBL" id="ACA83474.1"/>
    </source>
</evidence>
<dbReference type="OrthoDB" id="9776955at2"/>
<proteinExistence type="predicted"/>
<reference evidence="1 2" key="1">
    <citation type="journal article" date="2008" name="J. Bacteriol.">
        <title>Complete genome sequence of Leuconostoc citreum KM20.</title>
        <authorList>
            <person name="Kim J.F."/>
            <person name="Jeong H."/>
            <person name="Lee J.-S."/>
            <person name="Choi S.-H."/>
            <person name="Ha M."/>
            <person name="Hur C.-G."/>
            <person name="Kim J.-S."/>
            <person name="Lee S."/>
            <person name="Park H.-S."/>
            <person name="Park Y.-H."/>
            <person name="Oh T.K."/>
        </authorList>
    </citation>
    <scope>NUCLEOTIDE SEQUENCE [LARGE SCALE GENOMIC DNA]</scope>
    <source>
        <strain evidence="1 2">KM20</strain>
    </source>
</reference>
<dbReference type="NCBIfam" id="NF041285">
    <property type="entry name" value="ABC_SBP_TrpX"/>
    <property type="match status" value="1"/>
</dbReference>
<protein>
    <submittedName>
        <fullName evidence="1">ABC transporter, substrate binding protein</fullName>
    </submittedName>
</protein>
<dbReference type="STRING" id="349519.LCK_01651"/>
<dbReference type="InterPro" id="IPR007487">
    <property type="entry name" value="ABC_transpt-TYRBP-like"/>
</dbReference>
<dbReference type="CDD" id="cd06325">
    <property type="entry name" value="PBP1_ABC_unchar_transporter"/>
    <property type="match status" value="1"/>
</dbReference>